<dbReference type="SMART" id="SM00382">
    <property type="entry name" value="AAA"/>
    <property type="match status" value="1"/>
</dbReference>
<feature type="domain" description="ABC transporter" evidence="11">
    <location>
        <begin position="294"/>
        <end position="534"/>
    </location>
</feature>
<evidence type="ECO:0000259" key="11">
    <source>
        <dbReference type="PROSITE" id="PS50893"/>
    </source>
</evidence>
<protein>
    <submittedName>
        <fullName evidence="12">ATP-binding cassette sub-family G member 1</fullName>
    </submittedName>
</protein>
<gene>
    <name evidence="12" type="primary">ABCG1</name>
    <name evidence="12" type="ORF">GZH46_02271</name>
</gene>
<feature type="compositionally biased region" description="Polar residues" evidence="9">
    <location>
        <begin position="102"/>
        <end position="154"/>
    </location>
</feature>
<comment type="caution">
    <text evidence="12">The sequence shown here is derived from an EMBL/GenBank/DDBJ whole genome shotgun (WGS) entry which is preliminary data.</text>
</comment>
<keyword evidence="4 10" id="KW-0812">Transmembrane</keyword>
<dbReference type="InterPro" id="IPR050352">
    <property type="entry name" value="ABCG_transporters"/>
</dbReference>
<dbReference type="PROSITE" id="PS50893">
    <property type="entry name" value="ABC_TRANSPORTER_2"/>
    <property type="match status" value="1"/>
</dbReference>
<dbReference type="SUPFAM" id="SSF52540">
    <property type="entry name" value="P-loop containing nucleoside triphosphate hydrolases"/>
    <property type="match status" value="1"/>
</dbReference>
<sequence>MATLTGYKNVRESGDAVTGHSNPVFVFDEATSPVVDNSQLHSINDEFVDASSSVATIMDDANEQPAQVVVVGGALNEKTEKGEDPLQQQRRRSSSPTSSTSAGSDATQKINDSQDQSIKVQSKPDTQASQDKLQQPMVTIELTQPSAPGTPTTEAKNDATKKPRSYLTTTGGGTDGNGDEQDDLSFLAGCGKSPRTPRRSPLMALFRGQKERASVRKTYTDEDAFEIEWSRLHLAINEKWWVKAMNAIHQAPSMLGMGTTNERASAISADDKAEMGMAQMQNGLPLAAATGGCIDQRPMIERAVDARGRKLILNNVSGRVRSGEITAIMGPSGAGKTSLLHSLFGKHRSNVEGSIRVTGAPDKKHLTVCTIPQSESLIGHLTTHESLWFASRLKNTDKQFDHERNIRRVVELLDLSSCQHTRINKCSGGQQKRVSIAQEMLSNPDILVLDEPTSGLDSLTCYRTVKVLRDLVEASKAHNMVNPMAIVLTIHQPHVEVLELFHSVIIMAVGGACMYQGPPGDMEPTIKAHAGPECQILPGYNAASYMVEIASGEYGHQPIKALVAHQEEKFEHEQQQLSAARQLELNSIAAADNADKSSSAGNKHNKRSNQELYGKPSDHKLQAANNNNNYSHNSHDIDSRIMTPDSSKNSDGVFWYHVKLMTKRAFLANGRDPLLFTIRIGAHIFIPLVVAFIYGNTMGVPNACPTYSPEVDLSPLFNGEDEAFERMEMVQILVRKQFQNIGLHFMVYYAFGLCMLAFTAISFPLIMHVLVKEVRNGWYSLSTFILGKMFAEIPMALILPPISVGIIYMMTGQPSSYLQWRFFVQSIILILIIMIAEAQGLIFGAVFMNSMQTAVFSASVSTVPFILLSGFLVRIDEVPKFLQYLSVFSYFRHSVEALIITRYGFGMCPCDPAVIACGSPIAVGIHPQLLSTIDYYMENYGKTPDAGLFDSGDSEETNVVGNNRTVARIVEATTELPPEILVAKEALESSRVIAAALDAEDMTAIGPQFSSEAYRRAYEEEQQRVCRERLYGGAEPPKHAKFFDKMAQMITKAAAFGKSIKSCEDIKPYTMRDMNLKDSQLAWRILYLFANIVVLKLISYFVVNFCIKLKL</sequence>
<evidence type="ECO:0000256" key="10">
    <source>
        <dbReference type="SAM" id="Phobius"/>
    </source>
</evidence>
<dbReference type="InterPro" id="IPR017871">
    <property type="entry name" value="ABC_transporter-like_CS"/>
</dbReference>
<dbReference type="InterPro" id="IPR003439">
    <property type="entry name" value="ABC_transporter-like_ATP-bd"/>
</dbReference>
<proteinExistence type="inferred from homology"/>
<comment type="subcellular location">
    <subcellularLocation>
        <location evidence="1">Membrane</location>
        <topology evidence="1">Multi-pass membrane protein</topology>
    </subcellularLocation>
</comment>
<dbReference type="Pfam" id="PF00005">
    <property type="entry name" value="ABC_tran"/>
    <property type="match status" value="1"/>
</dbReference>
<feature type="transmembrane region" description="Helical" evidence="10">
    <location>
        <begin position="822"/>
        <end position="848"/>
    </location>
</feature>
<evidence type="ECO:0000313" key="13">
    <source>
        <dbReference type="Proteomes" id="UP000825002"/>
    </source>
</evidence>
<comment type="similarity">
    <text evidence="2">Belongs to the ABC transporter superfamily. ABCG family. Eye pigment precursor importer (TC 3.A.1.204) subfamily.</text>
</comment>
<dbReference type="PROSITE" id="PS00211">
    <property type="entry name" value="ABC_TRANSPORTER_1"/>
    <property type="match status" value="1"/>
</dbReference>
<keyword evidence="3" id="KW-0813">Transport</keyword>
<dbReference type="EMBL" id="JAIFTH010000597">
    <property type="protein sequence ID" value="KAG9509219.1"/>
    <property type="molecule type" value="Genomic_DNA"/>
</dbReference>
<dbReference type="InterPro" id="IPR027417">
    <property type="entry name" value="P-loop_NTPase"/>
</dbReference>
<feature type="region of interest" description="Disordered" evidence="9">
    <location>
        <begin position="76"/>
        <end position="180"/>
    </location>
</feature>
<dbReference type="Pfam" id="PF01061">
    <property type="entry name" value="ABC2_membrane"/>
    <property type="match status" value="1"/>
</dbReference>
<keyword evidence="13" id="KW-1185">Reference proteome</keyword>
<evidence type="ECO:0000256" key="5">
    <source>
        <dbReference type="ARBA" id="ARBA00022741"/>
    </source>
</evidence>
<evidence type="ECO:0000313" key="12">
    <source>
        <dbReference type="EMBL" id="KAG9509219.1"/>
    </source>
</evidence>
<dbReference type="Proteomes" id="UP000825002">
    <property type="component" value="Unassembled WGS sequence"/>
</dbReference>
<keyword evidence="7 10" id="KW-1133">Transmembrane helix</keyword>
<dbReference type="PANTHER" id="PTHR48041:SF78">
    <property type="entry name" value="ABC TRANSPORTER EXPRESSED IN TRACHEA, ISOFORM A"/>
    <property type="match status" value="1"/>
</dbReference>
<name>A0ABQ7S715_9ACAR</name>
<reference evidence="12 13" key="1">
    <citation type="submission" date="2020-10" db="EMBL/GenBank/DDBJ databases">
        <authorList>
            <person name="Klimov P.B."/>
            <person name="Dyachkov S.M."/>
            <person name="Chetverikov P.E."/>
        </authorList>
    </citation>
    <scope>NUCLEOTIDE SEQUENCE [LARGE SCALE GENOMIC DNA]</scope>
    <source>
        <strain evidence="12">BMOC 18-1129-001#AD2665</strain>
        <tissue evidence="12">Entire mites</tissue>
    </source>
</reference>
<evidence type="ECO:0000256" key="8">
    <source>
        <dbReference type="ARBA" id="ARBA00023136"/>
    </source>
</evidence>
<feature type="transmembrane region" description="Helical" evidence="10">
    <location>
        <begin position="745"/>
        <end position="770"/>
    </location>
</feature>
<feature type="region of interest" description="Disordered" evidence="9">
    <location>
        <begin position="592"/>
        <end position="646"/>
    </location>
</feature>
<feature type="transmembrane region" description="Helical" evidence="10">
    <location>
        <begin position="674"/>
        <end position="694"/>
    </location>
</feature>
<feature type="transmembrane region" description="Helical" evidence="10">
    <location>
        <begin position="854"/>
        <end position="873"/>
    </location>
</feature>
<dbReference type="InterPro" id="IPR013525">
    <property type="entry name" value="ABC2_TM"/>
</dbReference>
<organism evidence="12 13">
    <name type="scientific">Fragariocoptes setiger</name>
    <dbReference type="NCBI Taxonomy" id="1670756"/>
    <lineage>
        <taxon>Eukaryota</taxon>
        <taxon>Metazoa</taxon>
        <taxon>Ecdysozoa</taxon>
        <taxon>Arthropoda</taxon>
        <taxon>Chelicerata</taxon>
        <taxon>Arachnida</taxon>
        <taxon>Acari</taxon>
        <taxon>Acariformes</taxon>
        <taxon>Trombidiformes</taxon>
        <taxon>Prostigmata</taxon>
        <taxon>Eupodina</taxon>
        <taxon>Eriophyoidea</taxon>
        <taxon>Phytoptidae</taxon>
        <taxon>Fragariocoptes</taxon>
    </lineage>
</organism>
<dbReference type="PANTHER" id="PTHR48041">
    <property type="entry name" value="ABC TRANSPORTER G FAMILY MEMBER 28"/>
    <property type="match status" value="1"/>
</dbReference>
<evidence type="ECO:0000256" key="2">
    <source>
        <dbReference type="ARBA" id="ARBA00005814"/>
    </source>
</evidence>
<evidence type="ECO:0000256" key="7">
    <source>
        <dbReference type="ARBA" id="ARBA00022989"/>
    </source>
</evidence>
<keyword evidence="6 12" id="KW-0067">ATP-binding</keyword>
<evidence type="ECO:0000256" key="3">
    <source>
        <dbReference type="ARBA" id="ARBA00022448"/>
    </source>
</evidence>
<evidence type="ECO:0000256" key="4">
    <source>
        <dbReference type="ARBA" id="ARBA00022692"/>
    </source>
</evidence>
<dbReference type="InterPro" id="IPR003593">
    <property type="entry name" value="AAA+_ATPase"/>
</dbReference>
<keyword evidence="5" id="KW-0547">Nucleotide-binding</keyword>
<feature type="transmembrane region" description="Helical" evidence="10">
    <location>
        <begin position="1081"/>
        <end position="1103"/>
    </location>
</feature>
<dbReference type="GO" id="GO:0005524">
    <property type="term" value="F:ATP binding"/>
    <property type="evidence" value="ECO:0007669"/>
    <property type="project" value="UniProtKB-KW"/>
</dbReference>
<evidence type="ECO:0000256" key="6">
    <source>
        <dbReference type="ARBA" id="ARBA00022840"/>
    </source>
</evidence>
<keyword evidence="8 10" id="KW-0472">Membrane</keyword>
<evidence type="ECO:0000256" key="9">
    <source>
        <dbReference type="SAM" id="MobiDB-lite"/>
    </source>
</evidence>
<accession>A0ABQ7S715</accession>
<feature type="transmembrane region" description="Helical" evidence="10">
    <location>
        <begin position="790"/>
        <end position="810"/>
    </location>
</feature>
<dbReference type="Gene3D" id="3.40.50.300">
    <property type="entry name" value="P-loop containing nucleotide triphosphate hydrolases"/>
    <property type="match status" value="1"/>
</dbReference>
<evidence type="ECO:0000256" key="1">
    <source>
        <dbReference type="ARBA" id="ARBA00004141"/>
    </source>
</evidence>